<dbReference type="EMBL" id="JAUSRO010000021">
    <property type="protein sequence ID" value="MDP9902746.1"/>
    <property type="molecule type" value="Genomic_DNA"/>
</dbReference>
<accession>A0ABT9SG22</accession>
<reference evidence="1 2" key="1">
    <citation type="submission" date="2023-07" db="EMBL/GenBank/DDBJ databases">
        <title>Sorghum-associated microbial communities from plants grown in Nebraska, USA.</title>
        <authorList>
            <person name="Schachtman D."/>
        </authorList>
    </citation>
    <scope>NUCLEOTIDE SEQUENCE [LARGE SCALE GENOMIC DNA]</scope>
    <source>
        <strain evidence="1 2">DS1607</strain>
    </source>
</reference>
<sequence length="131" mass="15081">MDMQARRELVRRLESRRDEVDDLMALLREHADPHAGSARDLEAVAYAIALASLGDNHLWQDMQLPSRGELSALISRWFPRLAQRNTNDMKWKKFLYKQLCEREQIHVCKSPSCGVCTDYAMCFGPEERSAG</sequence>
<dbReference type="Pfam" id="PF04891">
    <property type="entry name" value="NifQ"/>
    <property type="match status" value="1"/>
</dbReference>
<gene>
    <name evidence="1" type="ORF">J2W36_005024</name>
</gene>
<dbReference type="InterPro" id="IPR006975">
    <property type="entry name" value="NifQ"/>
</dbReference>
<dbReference type="RefSeq" id="WP_307692482.1">
    <property type="nucleotide sequence ID" value="NZ_JAUSRO010000021.1"/>
</dbReference>
<evidence type="ECO:0008006" key="3">
    <source>
        <dbReference type="Google" id="ProtNLM"/>
    </source>
</evidence>
<evidence type="ECO:0000313" key="2">
    <source>
        <dbReference type="Proteomes" id="UP001226867"/>
    </source>
</evidence>
<keyword evidence="2" id="KW-1185">Reference proteome</keyword>
<protein>
    <recommendedName>
        <fullName evidence="3">Nitrogen fixation protein NifQ</fullName>
    </recommendedName>
</protein>
<proteinExistence type="predicted"/>
<evidence type="ECO:0000313" key="1">
    <source>
        <dbReference type="EMBL" id="MDP9902746.1"/>
    </source>
</evidence>
<dbReference type="Proteomes" id="UP001226867">
    <property type="component" value="Unassembled WGS sequence"/>
</dbReference>
<name>A0ABT9SG22_9BURK</name>
<comment type="caution">
    <text evidence="1">The sequence shown here is derived from an EMBL/GenBank/DDBJ whole genome shotgun (WGS) entry which is preliminary data.</text>
</comment>
<organism evidence="1 2">
    <name type="scientific">Variovorax ginsengisoli</name>
    <dbReference type="NCBI Taxonomy" id="363844"/>
    <lineage>
        <taxon>Bacteria</taxon>
        <taxon>Pseudomonadati</taxon>
        <taxon>Pseudomonadota</taxon>
        <taxon>Betaproteobacteria</taxon>
        <taxon>Burkholderiales</taxon>
        <taxon>Comamonadaceae</taxon>
        <taxon>Variovorax</taxon>
    </lineage>
</organism>